<dbReference type="EMBL" id="FMXQ01000002">
    <property type="protein sequence ID" value="SDB12740.1"/>
    <property type="molecule type" value="Genomic_DNA"/>
</dbReference>
<dbReference type="NCBIfam" id="TIGR00121">
    <property type="entry name" value="birA_ligase"/>
    <property type="match status" value="1"/>
</dbReference>
<dbReference type="InterPro" id="IPR004143">
    <property type="entry name" value="BPL_LPL_catalytic"/>
</dbReference>
<feature type="region of interest" description="Disordered" evidence="7">
    <location>
        <begin position="1"/>
        <end position="25"/>
    </location>
</feature>
<keyword evidence="3" id="KW-0067">ATP-binding</keyword>
<protein>
    <recommendedName>
        <fullName evidence="5">biotin--[biotin carboxyl-carrier protein] ligase</fullName>
        <ecNumber evidence="5">6.3.4.15</ecNumber>
    </recommendedName>
</protein>
<dbReference type="GO" id="GO:0005524">
    <property type="term" value="F:ATP binding"/>
    <property type="evidence" value="ECO:0007669"/>
    <property type="project" value="UniProtKB-KW"/>
</dbReference>
<dbReference type="PANTHER" id="PTHR12835">
    <property type="entry name" value="BIOTIN PROTEIN LIGASE"/>
    <property type="match status" value="1"/>
</dbReference>
<keyword evidence="1 9" id="KW-0436">Ligase</keyword>
<evidence type="ECO:0000256" key="7">
    <source>
        <dbReference type="SAM" id="MobiDB-lite"/>
    </source>
</evidence>
<dbReference type="Gene3D" id="2.30.30.100">
    <property type="match status" value="1"/>
</dbReference>
<dbReference type="SUPFAM" id="SSF55681">
    <property type="entry name" value="Class II aaRS and biotin synthetases"/>
    <property type="match status" value="1"/>
</dbReference>
<evidence type="ECO:0000313" key="10">
    <source>
        <dbReference type="Proteomes" id="UP000199071"/>
    </source>
</evidence>
<keyword evidence="2" id="KW-0547">Nucleotide-binding</keyword>
<dbReference type="STRING" id="665467.SAMN02982931_00953"/>
<organism evidence="9 10">
    <name type="scientific">Bauldia litoralis</name>
    <dbReference type="NCBI Taxonomy" id="665467"/>
    <lineage>
        <taxon>Bacteria</taxon>
        <taxon>Pseudomonadati</taxon>
        <taxon>Pseudomonadota</taxon>
        <taxon>Alphaproteobacteria</taxon>
        <taxon>Hyphomicrobiales</taxon>
        <taxon>Kaistiaceae</taxon>
        <taxon>Bauldia</taxon>
    </lineage>
</organism>
<dbReference type="PANTHER" id="PTHR12835:SF5">
    <property type="entry name" value="BIOTIN--PROTEIN LIGASE"/>
    <property type="match status" value="1"/>
</dbReference>
<reference evidence="9 10" key="1">
    <citation type="submission" date="2016-10" db="EMBL/GenBank/DDBJ databases">
        <authorList>
            <person name="de Groot N.N."/>
        </authorList>
    </citation>
    <scope>NUCLEOTIDE SEQUENCE [LARGE SCALE GENOMIC DNA]</scope>
    <source>
        <strain evidence="9 10">ATCC 35022</strain>
    </source>
</reference>
<dbReference type="Pfam" id="PF03099">
    <property type="entry name" value="BPL_LplA_LipB"/>
    <property type="match status" value="1"/>
</dbReference>
<dbReference type="RefSeq" id="WP_090875087.1">
    <property type="nucleotide sequence ID" value="NZ_FMXQ01000002.1"/>
</dbReference>
<proteinExistence type="predicted"/>
<gene>
    <name evidence="9" type="ORF">SAMN02982931_00953</name>
</gene>
<dbReference type="Gene3D" id="3.30.930.10">
    <property type="entry name" value="Bira Bifunctional Protein, Domain 2"/>
    <property type="match status" value="1"/>
</dbReference>
<accession>A0A1G6AWI0</accession>
<dbReference type="SUPFAM" id="SSF50037">
    <property type="entry name" value="C-terminal domain of transcriptional repressors"/>
    <property type="match status" value="1"/>
</dbReference>
<dbReference type="Proteomes" id="UP000199071">
    <property type="component" value="Unassembled WGS sequence"/>
</dbReference>
<name>A0A1G6AWI0_9HYPH</name>
<evidence type="ECO:0000256" key="6">
    <source>
        <dbReference type="ARBA" id="ARBA00047846"/>
    </source>
</evidence>
<evidence type="ECO:0000256" key="4">
    <source>
        <dbReference type="ARBA" id="ARBA00023267"/>
    </source>
</evidence>
<dbReference type="InterPro" id="IPR003142">
    <property type="entry name" value="BPL_C"/>
</dbReference>
<evidence type="ECO:0000256" key="5">
    <source>
        <dbReference type="ARBA" id="ARBA00024227"/>
    </source>
</evidence>
<dbReference type="InterPro" id="IPR004408">
    <property type="entry name" value="Biotin_CoA_COase_ligase"/>
</dbReference>
<comment type="catalytic activity">
    <reaction evidence="6">
        <text>biotin + L-lysyl-[protein] + ATP = N(6)-biotinyl-L-lysyl-[protein] + AMP + diphosphate + H(+)</text>
        <dbReference type="Rhea" id="RHEA:11756"/>
        <dbReference type="Rhea" id="RHEA-COMP:9752"/>
        <dbReference type="Rhea" id="RHEA-COMP:10505"/>
        <dbReference type="ChEBI" id="CHEBI:15378"/>
        <dbReference type="ChEBI" id="CHEBI:29969"/>
        <dbReference type="ChEBI" id="CHEBI:30616"/>
        <dbReference type="ChEBI" id="CHEBI:33019"/>
        <dbReference type="ChEBI" id="CHEBI:57586"/>
        <dbReference type="ChEBI" id="CHEBI:83144"/>
        <dbReference type="ChEBI" id="CHEBI:456215"/>
        <dbReference type="EC" id="6.3.4.15"/>
    </reaction>
</comment>
<feature type="domain" description="BPL/LPL catalytic" evidence="8">
    <location>
        <begin position="4"/>
        <end position="187"/>
    </location>
</feature>
<keyword evidence="10" id="KW-1185">Reference proteome</keyword>
<keyword evidence="4" id="KW-0092">Biotin</keyword>
<dbReference type="OrthoDB" id="9807064at2"/>
<dbReference type="InterPro" id="IPR045864">
    <property type="entry name" value="aa-tRNA-synth_II/BPL/LPL"/>
</dbReference>
<dbReference type="PROSITE" id="PS51733">
    <property type="entry name" value="BPL_LPL_CATALYTIC"/>
    <property type="match status" value="1"/>
</dbReference>
<dbReference type="Pfam" id="PF02237">
    <property type="entry name" value="BPL_C"/>
    <property type="match status" value="1"/>
</dbReference>
<dbReference type="GO" id="GO:0004077">
    <property type="term" value="F:biotin--[biotin carboxyl-carrier protein] ligase activity"/>
    <property type="evidence" value="ECO:0007669"/>
    <property type="project" value="UniProtKB-EC"/>
</dbReference>
<evidence type="ECO:0000259" key="8">
    <source>
        <dbReference type="PROSITE" id="PS51733"/>
    </source>
</evidence>
<evidence type="ECO:0000313" key="9">
    <source>
        <dbReference type="EMBL" id="SDB12740.1"/>
    </source>
</evidence>
<dbReference type="GO" id="GO:0005737">
    <property type="term" value="C:cytoplasm"/>
    <property type="evidence" value="ECO:0007669"/>
    <property type="project" value="TreeGrafter"/>
</dbReference>
<dbReference type="InterPro" id="IPR008988">
    <property type="entry name" value="Transcriptional_repressor_C"/>
</dbReference>
<dbReference type="EC" id="6.3.4.15" evidence="5"/>
<evidence type="ECO:0000256" key="3">
    <source>
        <dbReference type="ARBA" id="ARBA00022840"/>
    </source>
</evidence>
<sequence>METTGLPSGYRREAHDSVPSTSSLALERARTGDPGNLWITAGEQTAGRGRRGRAWTTGRGNLAASLLLVDPAPQAVAATISFVAGLALHRAIIDLTGPAPSAGLKLKWPNDLLLAGRKVSGILVEGEKLADGRFALAVGIGVNCRSHPEEGTVHAAGDLVSAGVVVECETLFERLALNMAEEIRRWDRGAGFADIRSAWLDRAFGVGEPITVNLADRSIEGRFDTLDDAGRLVLGRPDGGCETISAGDLFFAGRG</sequence>
<evidence type="ECO:0000256" key="2">
    <source>
        <dbReference type="ARBA" id="ARBA00022741"/>
    </source>
</evidence>
<evidence type="ECO:0000256" key="1">
    <source>
        <dbReference type="ARBA" id="ARBA00022598"/>
    </source>
</evidence>
<dbReference type="AlphaFoldDB" id="A0A1G6AWI0"/>
<dbReference type="CDD" id="cd16442">
    <property type="entry name" value="BPL"/>
    <property type="match status" value="1"/>
</dbReference>